<reference evidence="1 2" key="1">
    <citation type="submission" date="2017-07" db="EMBL/GenBank/DDBJ databases">
        <title>Isolation and whole genome analysis of endospore-forming bacteria from heroin.</title>
        <authorList>
            <person name="Kalinowski J."/>
            <person name="Ahrens B."/>
            <person name="Al-Dilaimi A."/>
            <person name="Winkler A."/>
            <person name="Wibberg D."/>
            <person name="Schleenbecker U."/>
            <person name="Ruckert C."/>
            <person name="Wolfel R."/>
            <person name="Grass G."/>
        </authorList>
    </citation>
    <scope>NUCLEOTIDE SEQUENCE [LARGE SCALE GENOMIC DNA]</scope>
    <source>
        <strain evidence="1 2">7537-G1</strain>
    </source>
</reference>
<sequence>KDILEYYQSNSNFYGDLDIPKIITQFFDMSIIGNMWYNRFKRQLYYNYKYRDDTATVNFNQKFVIHKGFRKALKLW</sequence>
<accession>A0A268ENX3</accession>
<gene>
    <name evidence="1" type="ORF">CHH67_17110</name>
</gene>
<feature type="non-terminal residue" evidence="1">
    <location>
        <position position="1"/>
    </location>
</feature>
<evidence type="ECO:0000313" key="2">
    <source>
        <dbReference type="Proteomes" id="UP000215596"/>
    </source>
</evidence>
<proteinExistence type="predicted"/>
<dbReference type="EMBL" id="NPBY01000050">
    <property type="protein sequence ID" value="PAD74813.1"/>
    <property type="molecule type" value="Genomic_DNA"/>
</dbReference>
<organism evidence="1 2">
    <name type="scientific">Paenibacillus campinasensis</name>
    <dbReference type="NCBI Taxonomy" id="66347"/>
    <lineage>
        <taxon>Bacteria</taxon>
        <taxon>Bacillati</taxon>
        <taxon>Bacillota</taxon>
        <taxon>Bacilli</taxon>
        <taxon>Bacillales</taxon>
        <taxon>Paenibacillaceae</taxon>
        <taxon>Paenibacillus</taxon>
    </lineage>
</organism>
<dbReference type="RefSeq" id="WP_218832026.1">
    <property type="nucleotide sequence ID" value="NZ_NPBY01000050.1"/>
</dbReference>
<evidence type="ECO:0000313" key="1">
    <source>
        <dbReference type="EMBL" id="PAD74813.1"/>
    </source>
</evidence>
<name>A0A268ENX3_9BACL</name>
<dbReference type="Proteomes" id="UP000215596">
    <property type="component" value="Unassembled WGS sequence"/>
</dbReference>
<comment type="caution">
    <text evidence="1">The sequence shown here is derived from an EMBL/GenBank/DDBJ whole genome shotgun (WGS) entry which is preliminary data.</text>
</comment>
<dbReference type="AlphaFoldDB" id="A0A268ENX3"/>
<protein>
    <submittedName>
        <fullName evidence="1">Uncharacterized protein</fullName>
    </submittedName>
</protein>